<dbReference type="EMBL" id="AP035884">
    <property type="protein sequence ID" value="BFP51054.1"/>
    <property type="molecule type" value="Genomic_DNA"/>
</dbReference>
<sequence length="101" mass="10200">MHPGLLRHSSLRVRAPAARPATEPGAATRLRADGGSGFLMTASPDDGLSGPLYGGSGRPARSLRAPGAGTVTAWAVPPVGGSTWPGSQRACWFSPAAPGIR</sequence>
<organism evidence="2">
    <name type="scientific">Streptomyces sp. CMC78</name>
    <dbReference type="NCBI Taxonomy" id="3231512"/>
    <lineage>
        <taxon>Bacteria</taxon>
        <taxon>Bacillati</taxon>
        <taxon>Actinomycetota</taxon>
        <taxon>Actinomycetes</taxon>
        <taxon>Kitasatosporales</taxon>
        <taxon>Streptomycetaceae</taxon>
        <taxon>Streptomyces</taxon>
    </lineage>
</organism>
<dbReference type="AlphaFoldDB" id="A0AB33KC70"/>
<feature type="region of interest" description="Disordered" evidence="1">
    <location>
        <begin position="1"/>
        <end position="64"/>
    </location>
</feature>
<gene>
    <name evidence="2" type="ORF">SCMC78_08610</name>
</gene>
<reference evidence="2" key="1">
    <citation type="submission" date="2024-07" db="EMBL/GenBank/DDBJ databases">
        <title>Complete genome sequences of cellulolytic bacteria, Kitasatospora sp. CMC57 and Streptomyces sp. CMC78, isolated from Japanese agricultural soil.</title>
        <authorList>
            <person name="Hashimoto T."/>
            <person name="Ito M."/>
            <person name="Iwamoto M."/>
            <person name="Fukahori D."/>
            <person name="Shoda T."/>
            <person name="Sakoda M."/>
            <person name="Morohoshi T."/>
            <person name="Mitsuboshi M."/>
            <person name="Nishizawa T."/>
        </authorList>
    </citation>
    <scope>NUCLEOTIDE SEQUENCE</scope>
    <source>
        <strain evidence="2">CMC78</strain>
    </source>
</reference>
<evidence type="ECO:0000256" key="1">
    <source>
        <dbReference type="SAM" id="MobiDB-lite"/>
    </source>
</evidence>
<protein>
    <submittedName>
        <fullName evidence="2">Uncharacterized protein</fullName>
    </submittedName>
</protein>
<name>A0AB33KC70_9ACTN</name>
<proteinExistence type="predicted"/>
<dbReference type="KEGG" id="stcm:SCMC78_08610"/>
<accession>A0AB33KC70</accession>
<evidence type="ECO:0000313" key="2">
    <source>
        <dbReference type="EMBL" id="BFP51054.1"/>
    </source>
</evidence>